<keyword evidence="2" id="KW-1185">Reference proteome</keyword>
<evidence type="ECO:0008006" key="3">
    <source>
        <dbReference type="Google" id="ProtNLM"/>
    </source>
</evidence>
<dbReference type="OrthoDB" id="8255831at2"/>
<reference evidence="1 2" key="1">
    <citation type="submission" date="2019-03" db="EMBL/GenBank/DDBJ databases">
        <title>Bradyrhizobium diversity isolated from nodules of Chamaecrista fasciculata.</title>
        <authorList>
            <person name="Klepa M.S."/>
            <person name="Urquiaga M.O."/>
            <person name="Hungria M."/>
            <person name="Delamuta J.R."/>
        </authorList>
    </citation>
    <scope>NUCLEOTIDE SEQUENCE [LARGE SCALE GENOMIC DNA]</scope>
    <source>
        <strain evidence="1 2">CNPSo 3448</strain>
    </source>
</reference>
<dbReference type="EMBL" id="SPQT01000018">
    <property type="protein sequence ID" value="TFV44505.1"/>
    <property type="molecule type" value="Genomic_DNA"/>
</dbReference>
<dbReference type="Gene3D" id="1.10.1220.10">
    <property type="entry name" value="Met repressor-like"/>
    <property type="match status" value="1"/>
</dbReference>
<evidence type="ECO:0000313" key="2">
    <source>
        <dbReference type="Proteomes" id="UP000297966"/>
    </source>
</evidence>
<sequence length="63" mass="7606">MRKPKEKVSSARRRADGRRQLLVYLQPDIIRELKRAAITDERPAYELVEEAIRDWLSKDRRKK</sequence>
<dbReference type="InterPro" id="IPR013321">
    <property type="entry name" value="Arc_rbn_hlx_hlx"/>
</dbReference>
<gene>
    <name evidence="1" type="ORF">E4K65_27895</name>
</gene>
<accession>A0A4Y9LMG0</accession>
<dbReference type="AlphaFoldDB" id="A0A4Y9LMG0"/>
<dbReference type="GO" id="GO:0006355">
    <property type="term" value="P:regulation of DNA-templated transcription"/>
    <property type="evidence" value="ECO:0007669"/>
    <property type="project" value="InterPro"/>
</dbReference>
<evidence type="ECO:0000313" key="1">
    <source>
        <dbReference type="EMBL" id="TFV44505.1"/>
    </source>
</evidence>
<organism evidence="1 2">
    <name type="scientific">Bradyrhizobium niftali</name>
    <dbReference type="NCBI Taxonomy" id="2560055"/>
    <lineage>
        <taxon>Bacteria</taxon>
        <taxon>Pseudomonadati</taxon>
        <taxon>Pseudomonadota</taxon>
        <taxon>Alphaproteobacteria</taxon>
        <taxon>Hyphomicrobiales</taxon>
        <taxon>Nitrobacteraceae</taxon>
        <taxon>Bradyrhizobium</taxon>
    </lineage>
</organism>
<protein>
    <recommendedName>
        <fullName evidence="3">Ribbon-helix-helix protein CopG domain-containing protein</fullName>
    </recommendedName>
</protein>
<comment type="caution">
    <text evidence="1">The sequence shown here is derived from an EMBL/GenBank/DDBJ whole genome shotgun (WGS) entry which is preliminary data.</text>
</comment>
<proteinExistence type="predicted"/>
<name>A0A4Y9LMG0_9BRAD</name>
<dbReference type="Proteomes" id="UP000297966">
    <property type="component" value="Unassembled WGS sequence"/>
</dbReference>